<dbReference type="GO" id="GO:0006913">
    <property type="term" value="P:nucleocytoplasmic transport"/>
    <property type="evidence" value="ECO:0007669"/>
    <property type="project" value="TreeGrafter"/>
</dbReference>
<dbReference type="PANTHER" id="PTHR24113">
    <property type="entry name" value="RAN GTPASE-ACTIVATING PROTEIN 1"/>
    <property type="match status" value="1"/>
</dbReference>
<sequence length="1333" mass="155766">MNIIQEKLNGFVQKTFFKKKYIQMSQMLYIKNVEKAIKQLNEQNINDQQNKYTVLVLDFHLKKDIEDSLNQYLKFMEEKAQIFTNISSLYLNLGQTGCNFTLLMEFLKPFCNHHAQQKIKYLNIEFSENNTFKDTPEVYNKFINFLANCVNLEGACLNFNNSQLPICQIFEGITLLAVKTLHYNICQNNLNFFRTMFSRRFYFENLQELMINLNSSNESQSIDKQLLLNIQQSLLKAHKLRQLYLNLEKNSIKDRDLLLIQDIFANLPQLQNIQLYLAYNQISDEGVEFLLEKFTCTSQIQYIVLDFRQNNISNLGYLNIVNTLNKMPSLTHVSLNFNGNSIEQEGIQNFFQNASYLSNLTHLNLDFSNCQISFKSDDFIENTLKLLSQKLTYLTLNFCNNYLEAQGMQKILSSIKNAQSLKHIDINFNWNICNIRDELSNKQGNNNGSQDEIKDVIEKSVHWLSDIQFLLSNNRYELKYFSLQLANCIIESLGVEYLSKGLSNCENLQVLSLNLMNNSIDSEGYLNLFSVFKQMSLTQLKLIIDDNSALNAKELTEFERNMKAQKNLREFHFSSRKVEFQGDSFKTFAKGFSNLQKLTFLHLDLKLSKIQVKYTSDICNILVCSKHLNRIHFDISENGFDSDVIGEIFKSIQKNKNLKYLTFYAQNNRVQYKGVQSLVKNSNIKKLRYLDLNLLNCEIENKGIQELATFLQQFKDLHSLKINLWNNSINNTQTGSIIQVINQLPNLDYLSLNIGENEFNDDDLVKIYQALEKKIKMSYLELNLINISKGQESKSQLRKSLEKMNNIKYCNVIPFQSNLRQELIFHDIKLSPLNESQICYFNFHSVGQYYACGHGQYNLIRFLKNPEQFEENLIIERIVDGEMLDNLFQHLPKNIQTIHLMNMNQKIVAHLQQRLQTVNPKIKISSSGINGSGVYPQKQVDQNQSEYIKIKENEKSTMKKQQAVFNFDIEDQNSQLREHDSSAQNLDLCEEQTNNIQPDRKVNEFQQLVKVQLTNLQLQDVQIIKSRFVKNNNCYDINGPNYSVYYDTLTASYVAIKYLELNNFIQNQIDAHNQLFNIFQMHMKNFTQILQLKHYFIDQNHCYYITKAPNVTLKNFIAVQQQNFKEEQCLKWFIQIVDGLVMLDGIVSLQNLSIEVCNLALDENQQIVFMDIGNTVNILEKQMDIFLKQYKQKTIDLAIILFDFKRNDFNYLIFSIGIIFLQILSLDTDIKLIEKQFYAAKIEDLLFIQYNQAVDNAISQQILYQQNQIDDKNMSLNQQIAKQNNKKTHYSSVLIQLVQDCIFHQDVQKFKSVPINLQYVQSQLNLATSLLSK</sequence>
<evidence type="ECO:0008006" key="6">
    <source>
        <dbReference type="Google" id="ProtNLM"/>
    </source>
</evidence>
<name>Q22TH8_TETTS</name>
<evidence type="ECO:0000313" key="4">
    <source>
        <dbReference type="EMBL" id="EAR88460.2"/>
    </source>
</evidence>
<dbReference type="GO" id="GO:0005634">
    <property type="term" value="C:nucleus"/>
    <property type="evidence" value="ECO:0007669"/>
    <property type="project" value="TreeGrafter"/>
</dbReference>
<proteinExistence type="predicted"/>
<keyword evidence="2" id="KW-0433">Leucine-rich repeat</keyword>
<dbReference type="InParanoid" id="Q22TH8"/>
<dbReference type="RefSeq" id="XP_001008705.2">
    <property type="nucleotide sequence ID" value="XM_001008705.2"/>
</dbReference>
<organism evidence="4 5">
    <name type="scientific">Tetrahymena thermophila (strain SB210)</name>
    <dbReference type="NCBI Taxonomy" id="312017"/>
    <lineage>
        <taxon>Eukaryota</taxon>
        <taxon>Sar</taxon>
        <taxon>Alveolata</taxon>
        <taxon>Ciliophora</taxon>
        <taxon>Intramacronucleata</taxon>
        <taxon>Oligohymenophorea</taxon>
        <taxon>Hymenostomatida</taxon>
        <taxon>Tetrahymenina</taxon>
        <taxon>Tetrahymenidae</taxon>
        <taxon>Tetrahymena</taxon>
    </lineage>
</organism>
<keyword evidence="1" id="KW-0343">GTPase activation</keyword>
<evidence type="ECO:0000256" key="1">
    <source>
        <dbReference type="ARBA" id="ARBA00022468"/>
    </source>
</evidence>
<dbReference type="GO" id="GO:0005096">
    <property type="term" value="F:GTPase activator activity"/>
    <property type="evidence" value="ECO:0007669"/>
    <property type="project" value="UniProtKB-KW"/>
</dbReference>
<dbReference type="GO" id="GO:0005829">
    <property type="term" value="C:cytosol"/>
    <property type="evidence" value="ECO:0007669"/>
    <property type="project" value="TreeGrafter"/>
</dbReference>
<evidence type="ECO:0000256" key="2">
    <source>
        <dbReference type="ARBA" id="ARBA00022614"/>
    </source>
</evidence>
<dbReference type="OrthoDB" id="290179at2759"/>
<dbReference type="InterPro" id="IPR011009">
    <property type="entry name" value="Kinase-like_dom_sf"/>
</dbReference>
<dbReference type="GO" id="GO:0048471">
    <property type="term" value="C:perinuclear region of cytoplasm"/>
    <property type="evidence" value="ECO:0007669"/>
    <property type="project" value="TreeGrafter"/>
</dbReference>
<gene>
    <name evidence="4" type="ORF">TTHERM_00170480</name>
</gene>
<dbReference type="InterPro" id="IPR032675">
    <property type="entry name" value="LRR_dom_sf"/>
</dbReference>
<dbReference type="GO" id="GO:0031267">
    <property type="term" value="F:small GTPase binding"/>
    <property type="evidence" value="ECO:0007669"/>
    <property type="project" value="TreeGrafter"/>
</dbReference>
<dbReference type="InterPro" id="IPR027038">
    <property type="entry name" value="RanGap"/>
</dbReference>
<keyword evidence="5" id="KW-1185">Reference proteome</keyword>
<dbReference type="KEGG" id="tet:TTHERM_00170480"/>
<dbReference type="GeneID" id="7836428"/>
<dbReference type="Proteomes" id="UP000009168">
    <property type="component" value="Unassembled WGS sequence"/>
</dbReference>
<dbReference type="EMBL" id="GG662840">
    <property type="protein sequence ID" value="EAR88460.2"/>
    <property type="molecule type" value="Genomic_DNA"/>
</dbReference>
<protein>
    <recommendedName>
        <fullName evidence="6">Kinase domain protein</fullName>
    </recommendedName>
</protein>
<accession>Q22TH8</accession>
<dbReference type="Gene3D" id="3.80.10.10">
    <property type="entry name" value="Ribonuclease Inhibitor"/>
    <property type="match status" value="5"/>
</dbReference>
<dbReference type="PANTHER" id="PTHR24113:SF12">
    <property type="entry name" value="RAN GTPASE-ACTIVATING PROTEIN 1"/>
    <property type="match status" value="1"/>
</dbReference>
<dbReference type="HOGENOM" id="CLU_258892_0_0_1"/>
<reference evidence="5" key="1">
    <citation type="journal article" date="2006" name="PLoS Biol.">
        <title>Macronuclear genome sequence of the ciliate Tetrahymena thermophila, a model eukaryote.</title>
        <authorList>
            <person name="Eisen J.A."/>
            <person name="Coyne R.S."/>
            <person name="Wu M."/>
            <person name="Wu D."/>
            <person name="Thiagarajan M."/>
            <person name="Wortman J.R."/>
            <person name="Badger J.H."/>
            <person name="Ren Q."/>
            <person name="Amedeo P."/>
            <person name="Jones K.M."/>
            <person name="Tallon L.J."/>
            <person name="Delcher A.L."/>
            <person name="Salzberg S.L."/>
            <person name="Silva J.C."/>
            <person name="Haas B.J."/>
            <person name="Majoros W.H."/>
            <person name="Farzad M."/>
            <person name="Carlton J.M."/>
            <person name="Smith R.K. Jr."/>
            <person name="Garg J."/>
            <person name="Pearlman R.E."/>
            <person name="Karrer K.M."/>
            <person name="Sun L."/>
            <person name="Manning G."/>
            <person name="Elde N.C."/>
            <person name="Turkewitz A.P."/>
            <person name="Asai D.J."/>
            <person name="Wilkes D.E."/>
            <person name="Wang Y."/>
            <person name="Cai H."/>
            <person name="Collins K."/>
            <person name="Stewart B.A."/>
            <person name="Lee S.R."/>
            <person name="Wilamowska K."/>
            <person name="Weinberg Z."/>
            <person name="Ruzzo W.L."/>
            <person name="Wloga D."/>
            <person name="Gaertig J."/>
            <person name="Frankel J."/>
            <person name="Tsao C.-C."/>
            <person name="Gorovsky M.A."/>
            <person name="Keeling P.J."/>
            <person name="Waller R.F."/>
            <person name="Patron N.J."/>
            <person name="Cherry J.M."/>
            <person name="Stover N.A."/>
            <person name="Krieger C.J."/>
            <person name="del Toro C."/>
            <person name="Ryder H.F."/>
            <person name="Williamson S.C."/>
            <person name="Barbeau R.A."/>
            <person name="Hamilton E.P."/>
            <person name="Orias E."/>
        </authorList>
    </citation>
    <scope>NUCLEOTIDE SEQUENCE [LARGE SCALE GENOMIC DNA]</scope>
    <source>
        <strain evidence="5">SB210</strain>
    </source>
</reference>
<dbReference type="SUPFAM" id="SSF52047">
    <property type="entry name" value="RNI-like"/>
    <property type="match status" value="2"/>
</dbReference>
<evidence type="ECO:0000256" key="3">
    <source>
        <dbReference type="ARBA" id="ARBA00022737"/>
    </source>
</evidence>
<keyword evidence="3" id="KW-0677">Repeat</keyword>
<evidence type="ECO:0000313" key="5">
    <source>
        <dbReference type="Proteomes" id="UP000009168"/>
    </source>
</evidence>
<dbReference type="Gene3D" id="1.10.510.10">
    <property type="entry name" value="Transferase(Phosphotransferase) domain 1"/>
    <property type="match status" value="1"/>
</dbReference>
<dbReference type="SUPFAM" id="SSF56112">
    <property type="entry name" value="Protein kinase-like (PK-like)"/>
    <property type="match status" value="1"/>
</dbReference>